<gene>
    <name evidence="3" type="ORF">HNR61_008573</name>
</gene>
<organism evidence="3 4">
    <name type="scientific">Actinomadura namibiensis</name>
    <dbReference type="NCBI Taxonomy" id="182080"/>
    <lineage>
        <taxon>Bacteria</taxon>
        <taxon>Bacillati</taxon>
        <taxon>Actinomycetota</taxon>
        <taxon>Actinomycetes</taxon>
        <taxon>Streptosporangiales</taxon>
        <taxon>Thermomonosporaceae</taxon>
        <taxon>Actinomadura</taxon>
    </lineage>
</organism>
<dbReference type="Proteomes" id="UP000572680">
    <property type="component" value="Unassembled WGS sequence"/>
</dbReference>
<dbReference type="EMBL" id="JACJIA010000018">
    <property type="protein sequence ID" value="MBA8956883.1"/>
    <property type="molecule type" value="Genomic_DNA"/>
</dbReference>
<dbReference type="InterPro" id="IPR000868">
    <property type="entry name" value="Isochorismatase-like_dom"/>
</dbReference>
<evidence type="ECO:0000313" key="4">
    <source>
        <dbReference type="Proteomes" id="UP000572680"/>
    </source>
</evidence>
<accession>A0A7W3LYU4</accession>
<name>A0A7W3LYU4_ACTNM</name>
<dbReference type="GO" id="GO:0006979">
    <property type="term" value="P:response to oxidative stress"/>
    <property type="evidence" value="ECO:0007669"/>
    <property type="project" value="InterPro"/>
</dbReference>
<dbReference type="PANTHER" id="PTHR43540">
    <property type="entry name" value="PEROXYUREIDOACRYLATE/UREIDOACRYLATE AMIDOHYDROLASE-RELATED"/>
    <property type="match status" value="1"/>
</dbReference>
<feature type="domain" description="Plant heme peroxidase family profile" evidence="2">
    <location>
        <begin position="27"/>
        <end position="210"/>
    </location>
</feature>
<protein>
    <submittedName>
        <fullName evidence="3">Maleamate amidohydrolase</fullName>
        <ecNumber evidence="3">3.5.1.107</ecNumber>
    </submittedName>
</protein>
<dbReference type="RefSeq" id="WP_182848757.1">
    <property type="nucleotide sequence ID" value="NZ_BAAALP010000073.1"/>
</dbReference>
<dbReference type="InterPro" id="IPR036380">
    <property type="entry name" value="Isochorismatase-like_sf"/>
</dbReference>
<dbReference type="SUPFAM" id="SSF52499">
    <property type="entry name" value="Isochorismatase-like hydrolases"/>
    <property type="match status" value="1"/>
</dbReference>
<dbReference type="GO" id="GO:0004601">
    <property type="term" value="F:peroxidase activity"/>
    <property type="evidence" value="ECO:0007669"/>
    <property type="project" value="InterPro"/>
</dbReference>
<comment type="caution">
    <text evidence="3">The sequence shown here is derived from an EMBL/GenBank/DDBJ whole genome shotgun (WGS) entry which is preliminary data.</text>
</comment>
<dbReference type="InterPro" id="IPR050272">
    <property type="entry name" value="Isochorismatase-like_hydrls"/>
</dbReference>
<dbReference type="GO" id="GO:0016787">
    <property type="term" value="F:hydrolase activity"/>
    <property type="evidence" value="ECO:0007669"/>
    <property type="project" value="UniProtKB-KW"/>
</dbReference>
<evidence type="ECO:0000259" key="2">
    <source>
        <dbReference type="PROSITE" id="PS50873"/>
    </source>
</evidence>
<evidence type="ECO:0000256" key="1">
    <source>
        <dbReference type="ARBA" id="ARBA00022801"/>
    </source>
</evidence>
<dbReference type="PANTHER" id="PTHR43540:SF1">
    <property type="entry name" value="ISOCHORISMATASE HYDROLASE"/>
    <property type="match status" value="1"/>
</dbReference>
<dbReference type="InterPro" id="IPR002016">
    <property type="entry name" value="Haem_peroxidase"/>
</dbReference>
<dbReference type="Pfam" id="PF00857">
    <property type="entry name" value="Isochorismatase"/>
    <property type="match status" value="1"/>
</dbReference>
<dbReference type="GO" id="GO:0020037">
    <property type="term" value="F:heme binding"/>
    <property type="evidence" value="ECO:0007669"/>
    <property type="project" value="InterPro"/>
</dbReference>
<keyword evidence="4" id="KW-1185">Reference proteome</keyword>
<dbReference type="Gene3D" id="3.40.50.850">
    <property type="entry name" value="Isochorismatase-like"/>
    <property type="match status" value="1"/>
</dbReference>
<dbReference type="PROSITE" id="PS50873">
    <property type="entry name" value="PEROXIDASE_4"/>
    <property type="match status" value="1"/>
</dbReference>
<sequence>MDPLEADYQAAGFGGTLPFGERPAVLVIDIVRAYLDRESPLYAGVEDAVAAAARLVAAARSHGVPVVFTRVEYGPDGRDGGLFYRKVPALRCFDQGNPLGGFPADPSPAPGETVVVKQYASAFFGTSLAATLTAMRVDTVLLCGLSTSGCVRASAVDAVQHGFAPFVVREACGDRDPRPHEANLFDLQAKYAEVVSLETALSALPALSAG</sequence>
<evidence type="ECO:0000313" key="3">
    <source>
        <dbReference type="EMBL" id="MBA8956883.1"/>
    </source>
</evidence>
<proteinExistence type="predicted"/>
<reference evidence="3 4" key="1">
    <citation type="submission" date="2020-08" db="EMBL/GenBank/DDBJ databases">
        <title>Genomic Encyclopedia of Type Strains, Phase IV (KMG-IV): sequencing the most valuable type-strain genomes for metagenomic binning, comparative biology and taxonomic classification.</title>
        <authorList>
            <person name="Goeker M."/>
        </authorList>
    </citation>
    <scope>NUCLEOTIDE SEQUENCE [LARGE SCALE GENOMIC DNA]</scope>
    <source>
        <strain evidence="3 4">DSM 44197</strain>
    </source>
</reference>
<dbReference type="EC" id="3.5.1.107" evidence="3"/>
<dbReference type="AlphaFoldDB" id="A0A7W3LYU4"/>
<keyword evidence="1 3" id="KW-0378">Hydrolase</keyword>